<protein>
    <recommendedName>
        <fullName evidence="4">Polyketide cyclase</fullName>
    </recommendedName>
</protein>
<proteinExistence type="predicted"/>
<dbReference type="Gene3D" id="3.30.530.20">
    <property type="match status" value="1"/>
</dbReference>
<accession>A0A919J8Y2</accession>
<gene>
    <name evidence="2" type="ORF">Afe05nite_66990</name>
</gene>
<dbReference type="Proteomes" id="UP000598174">
    <property type="component" value="Unassembled WGS sequence"/>
</dbReference>
<evidence type="ECO:0000256" key="1">
    <source>
        <dbReference type="SAM" id="MobiDB-lite"/>
    </source>
</evidence>
<organism evidence="2 3">
    <name type="scientific">Paractinoplanes ferrugineus</name>
    <dbReference type="NCBI Taxonomy" id="113564"/>
    <lineage>
        <taxon>Bacteria</taxon>
        <taxon>Bacillati</taxon>
        <taxon>Actinomycetota</taxon>
        <taxon>Actinomycetes</taxon>
        <taxon>Micromonosporales</taxon>
        <taxon>Micromonosporaceae</taxon>
        <taxon>Paractinoplanes</taxon>
    </lineage>
</organism>
<dbReference type="InterPro" id="IPR019587">
    <property type="entry name" value="Polyketide_cyclase/dehydratase"/>
</dbReference>
<sequence>MTAAPGPVLGYLQDFANAREWDPSARRTSRVDAGPIAPGAHWRHTRKVYGVTTELTYTLIAAEPNRLVFHGRSEGATCVDLVGLHHVPGGTEVTYRMEMELHGLAKLATPLLRGEFERLASSSVALVTAALDELSRPAGVRRRLGSATPNRLPTPAEETGL</sequence>
<evidence type="ECO:0000313" key="3">
    <source>
        <dbReference type="Proteomes" id="UP000598174"/>
    </source>
</evidence>
<dbReference type="InterPro" id="IPR023393">
    <property type="entry name" value="START-like_dom_sf"/>
</dbReference>
<dbReference type="Pfam" id="PF10604">
    <property type="entry name" value="Polyketide_cyc2"/>
    <property type="match status" value="1"/>
</dbReference>
<name>A0A919J8Y2_9ACTN</name>
<evidence type="ECO:0000313" key="2">
    <source>
        <dbReference type="EMBL" id="GIE14859.1"/>
    </source>
</evidence>
<evidence type="ECO:0008006" key="4">
    <source>
        <dbReference type="Google" id="ProtNLM"/>
    </source>
</evidence>
<dbReference type="AlphaFoldDB" id="A0A919J8Y2"/>
<reference evidence="2" key="1">
    <citation type="submission" date="2021-01" db="EMBL/GenBank/DDBJ databases">
        <title>Whole genome shotgun sequence of Actinoplanes ferrugineus NBRC 15555.</title>
        <authorList>
            <person name="Komaki H."/>
            <person name="Tamura T."/>
        </authorList>
    </citation>
    <scope>NUCLEOTIDE SEQUENCE</scope>
    <source>
        <strain evidence="2">NBRC 15555</strain>
    </source>
</reference>
<keyword evidence="3" id="KW-1185">Reference proteome</keyword>
<comment type="caution">
    <text evidence="2">The sequence shown here is derived from an EMBL/GenBank/DDBJ whole genome shotgun (WGS) entry which is preliminary data.</text>
</comment>
<dbReference type="EMBL" id="BOMM01000059">
    <property type="protein sequence ID" value="GIE14859.1"/>
    <property type="molecule type" value="Genomic_DNA"/>
</dbReference>
<feature type="region of interest" description="Disordered" evidence="1">
    <location>
        <begin position="141"/>
        <end position="161"/>
    </location>
</feature>
<dbReference type="SUPFAM" id="SSF55961">
    <property type="entry name" value="Bet v1-like"/>
    <property type="match status" value="1"/>
</dbReference>